<dbReference type="VEuPathDB" id="FungiDB:PSHT_00778"/>
<organism evidence="4 5">
    <name type="scientific">Puccinia striiformis</name>
    <dbReference type="NCBI Taxonomy" id="27350"/>
    <lineage>
        <taxon>Eukaryota</taxon>
        <taxon>Fungi</taxon>
        <taxon>Dikarya</taxon>
        <taxon>Basidiomycota</taxon>
        <taxon>Pucciniomycotina</taxon>
        <taxon>Pucciniomycetes</taxon>
        <taxon>Pucciniales</taxon>
        <taxon>Pucciniaceae</taxon>
        <taxon>Puccinia</taxon>
    </lineage>
</organism>
<dbReference type="GO" id="GO:0016301">
    <property type="term" value="F:kinase activity"/>
    <property type="evidence" value="ECO:0007669"/>
    <property type="project" value="UniProtKB-UniRule"/>
</dbReference>
<dbReference type="FunFam" id="3.90.1200.10:FF:000018">
    <property type="entry name" value="Fructosamine-3-kinase, putative"/>
    <property type="match status" value="1"/>
</dbReference>
<keyword evidence="5" id="KW-1185">Reference proteome</keyword>
<keyword evidence="3" id="KW-0808">Transferase</keyword>
<comment type="caution">
    <text evidence="4">The sequence shown here is derived from an EMBL/GenBank/DDBJ whole genome shotgun (WGS) entry which is preliminary data.</text>
</comment>
<evidence type="ECO:0000256" key="2">
    <source>
        <dbReference type="ARBA" id="ARBA00048655"/>
    </source>
</evidence>
<accession>A0A2S4VKU2</accession>
<evidence type="ECO:0000313" key="5">
    <source>
        <dbReference type="Proteomes" id="UP000239156"/>
    </source>
</evidence>
<evidence type="ECO:0000256" key="1">
    <source>
        <dbReference type="ARBA" id="ARBA00011961"/>
    </source>
</evidence>
<evidence type="ECO:0000256" key="3">
    <source>
        <dbReference type="PIRNR" id="PIRNR006221"/>
    </source>
</evidence>
<dbReference type="Proteomes" id="UP000239156">
    <property type="component" value="Unassembled WGS sequence"/>
</dbReference>
<evidence type="ECO:0000313" key="4">
    <source>
        <dbReference type="EMBL" id="POW10125.1"/>
    </source>
</evidence>
<dbReference type="EC" id="2.7.1.172" evidence="1"/>
<reference evidence="4" key="1">
    <citation type="submission" date="2017-12" db="EMBL/GenBank/DDBJ databases">
        <title>Gene loss provides genomic basis for host adaptation in cereal stripe rust fungi.</title>
        <authorList>
            <person name="Xia C."/>
        </authorList>
    </citation>
    <scope>NUCLEOTIDE SEQUENCE [LARGE SCALE GENOMIC DNA]</scope>
    <source>
        <strain evidence="4">93-210</strain>
    </source>
</reference>
<name>A0A2S4VKU2_9BASI</name>
<dbReference type="SUPFAM" id="SSF56112">
    <property type="entry name" value="Protein kinase-like (PK-like)"/>
    <property type="match status" value="1"/>
</dbReference>
<sequence length="306" mass="35092">MGINRQMTQTQVPPCIVHAFQQLKIQIEGLRQTSPERITDTIGGLEYFVKTTSSDDVVGETESLRALSTAAPNFVPKPLGIFDYEGKTVMISEYFDLSHMSAKLERSLARRLASMHDPDNPTSKAPNEMYGFDVSTHCGETEQDNTWEKNWMVFFRDRRIKSLLTRIGDEQITKLGNTLCDLVIPFLLSEFYPAPVPVIIHGDLWAGNISVNQQNGEPVLFDPSSYYGHNEVELGIMKMFGGRTETFFEEYYRHRPGSEPHHEERIRLYELYHHLNHTLMFGGSYRHGAIRIMNELINFVKKQRSG</sequence>
<dbReference type="InterPro" id="IPR016477">
    <property type="entry name" value="Fructo-/Ketosamine-3-kinase"/>
</dbReference>
<dbReference type="PANTHER" id="PTHR12149:SF8">
    <property type="entry name" value="PROTEIN-RIBULOSAMINE 3-KINASE"/>
    <property type="match status" value="1"/>
</dbReference>
<dbReference type="Pfam" id="PF03881">
    <property type="entry name" value="Fructosamin_kin"/>
    <property type="match status" value="1"/>
</dbReference>
<dbReference type="GO" id="GO:0102193">
    <property type="term" value="F:protein-ribulosamine 3-kinase activity"/>
    <property type="evidence" value="ECO:0007669"/>
    <property type="project" value="UniProtKB-EC"/>
</dbReference>
<dbReference type="Gene3D" id="3.90.1200.10">
    <property type="match status" value="1"/>
</dbReference>
<dbReference type="AlphaFoldDB" id="A0A2S4VKU2"/>
<dbReference type="VEuPathDB" id="FungiDB:PSTT_06366"/>
<comment type="catalytic activity">
    <reaction evidence="2">
        <text>N(6)-D-ribulosyl-L-lysyl-[protein] + ATP = N(6)-(3-O-phospho-D-ribulosyl)-L-lysyl-[protein] + ADP + H(+)</text>
        <dbReference type="Rhea" id="RHEA:48432"/>
        <dbReference type="Rhea" id="RHEA-COMP:12103"/>
        <dbReference type="Rhea" id="RHEA-COMP:12104"/>
        <dbReference type="ChEBI" id="CHEBI:15378"/>
        <dbReference type="ChEBI" id="CHEBI:30616"/>
        <dbReference type="ChEBI" id="CHEBI:90418"/>
        <dbReference type="ChEBI" id="CHEBI:90420"/>
        <dbReference type="ChEBI" id="CHEBI:456216"/>
        <dbReference type="EC" id="2.7.1.172"/>
    </reaction>
    <physiologicalReaction direction="left-to-right" evidence="2">
        <dbReference type="Rhea" id="RHEA:48433"/>
    </physiologicalReaction>
</comment>
<keyword evidence="3" id="KW-0418">Kinase</keyword>
<proteinExistence type="inferred from homology"/>
<dbReference type="PANTHER" id="PTHR12149">
    <property type="entry name" value="FRUCTOSAMINE 3 KINASE-RELATED PROTEIN"/>
    <property type="match status" value="1"/>
</dbReference>
<gene>
    <name evidence="4" type="ORF">PSTT_06366</name>
</gene>
<comment type="similarity">
    <text evidence="3">Belongs to the fructosamine kinase family.</text>
</comment>
<protein>
    <recommendedName>
        <fullName evidence="1">protein-ribulosamine 3-kinase</fullName>
        <ecNumber evidence="1">2.7.1.172</ecNumber>
    </recommendedName>
</protein>
<dbReference type="PIRSF" id="PIRSF006221">
    <property type="entry name" value="Ketosamine-3-kinase"/>
    <property type="match status" value="1"/>
</dbReference>
<dbReference type="InterPro" id="IPR011009">
    <property type="entry name" value="Kinase-like_dom_sf"/>
</dbReference>
<dbReference type="EMBL" id="PKSL01000049">
    <property type="protein sequence ID" value="POW10125.1"/>
    <property type="molecule type" value="Genomic_DNA"/>
</dbReference>